<dbReference type="InterPro" id="IPR032675">
    <property type="entry name" value="LRR_dom_sf"/>
</dbReference>
<organism evidence="6 7">
    <name type="scientific">Poecilia formosa</name>
    <name type="common">Amazon molly</name>
    <name type="synonym">Limia formosa</name>
    <dbReference type="NCBI Taxonomy" id="48698"/>
    <lineage>
        <taxon>Eukaryota</taxon>
        <taxon>Metazoa</taxon>
        <taxon>Chordata</taxon>
        <taxon>Craniata</taxon>
        <taxon>Vertebrata</taxon>
        <taxon>Euteleostomi</taxon>
        <taxon>Actinopterygii</taxon>
        <taxon>Neopterygii</taxon>
        <taxon>Teleostei</taxon>
        <taxon>Neoteleostei</taxon>
        <taxon>Acanthomorphata</taxon>
        <taxon>Ovalentaria</taxon>
        <taxon>Atherinomorphae</taxon>
        <taxon>Cyprinodontiformes</taxon>
        <taxon>Poeciliidae</taxon>
        <taxon>Poeciliinae</taxon>
        <taxon>Poecilia</taxon>
    </lineage>
</organism>
<evidence type="ECO:0000259" key="5">
    <source>
        <dbReference type="PROSITE" id="PS50188"/>
    </source>
</evidence>
<name>A0A087YN82_POEFO</name>
<dbReference type="InterPro" id="IPR029495">
    <property type="entry name" value="NACHT-assoc"/>
</dbReference>
<dbReference type="InterPro" id="IPR001611">
    <property type="entry name" value="Leu-rich_rpt"/>
</dbReference>
<dbReference type="InterPro" id="IPR043136">
    <property type="entry name" value="B30.2/SPRY_sf"/>
</dbReference>
<reference evidence="7" key="1">
    <citation type="submission" date="2013-10" db="EMBL/GenBank/DDBJ databases">
        <authorList>
            <person name="Schartl M."/>
            <person name="Warren W."/>
        </authorList>
    </citation>
    <scope>NUCLEOTIDE SEQUENCE [LARGE SCALE GENOMIC DNA]</scope>
    <source>
        <strain evidence="7">female</strain>
    </source>
</reference>
<keyword evidence="3" id="KW-0547">Nucleotide-binding</keyword>
<dbReference type="InterPro" id="IPR051261">
    <property type="entry name" value="NLR"/>
</dbReference>
<dbReference type="InterPro" id="IPR001870">
    <property type="entry name" value="B30.2/SPRY"/>
</dbReference>
<dbReference type="InterPro" id="IPR041267">
    <property type="entry name" value="NLRP_HD2"/>
</dbReference>
<dbReference type="PRINTS" id="PR01407">
    <property type="entry name" value="BUTYPHLNCDUF"/>
</dbReference>
<dbReference type="Pfam" id="PF14484">
    <property type="entry name" value="FISNA"/>
    <property type="match status" value="1"/>
</dbReference>
<evidence type="ECO:0000256" key="2">
    <source>
        <dbReference type="ARBA" id="ARBA00022737"/>
    </source>
</evidence>
<dbReference type="Pfam" id="PF13516">
    <property type="entry name" value="LRR_6"/>
    <property type="match status" value="2"/>
</dbReference>
<dbReference type="EMBL" id="AYCK01026953">
    <property type="status" value="NOT_ANNOTATED_CDS"/>
    <property type="molecule type" value="Genomic_DNA"/>
</dbReference>
<accession>A0A087YN82</accession>
<dbReference type="SMART" id="SM00589">
    <property type="entry name" value="PRY"/>
    <property type="match status" value="1"/>
</dbReference>
<keyword evidence="2" id="KW-0677">Repeat</keyword>
<dbReference type="SMART" id="SM00368">
    <property type="entry name" value="LRR_RI"/>
    <property type="match status" value="3"/>
</dbReference>
<keyword evidence="7" id="KW-1185">Reference proteome</keyword>
<dbReference type="InterPro" id="IPR003877">
    <property type="entry name" value="SPRY_dom"/>
</dbReference>
<keyword evidence="4" id="KW-0067">ATP-binding</keyword>
<dbReference type="InterPro" id="IPR027417">
    <property type="entry name" value="P-loop_NTPase"/>
</dbReference>
<evidence type="ECO:0000256" key="3">
    <source>
        <dbReference type="ARBA" id="ARBA00022741"/>
    </source>
</evidence>
<dbReference type="SUPFAM" id="SSF52047">
    <property type="entry name" value="RNI-like"/>
    <property type="match status" value="1"/>
</dbReference>
<keyword evidence="1" id="KW-0433">Leucine-rich repeat</keyword>
<reference evidence="6" key="3">
    <citation type="submission" date="2025-09" db="UniProtKB">
        <authorList>
            <consortium name="Ensembl"/>
        </authorList>
    </citation>
    <scope>IDENTIFICATION</scope>
</reference>
<dbReference type="GO" id="GO:0005524">
    <property type="term" value="F:ATP binding"/>
    <property type="evidence" value="ECO:0007669"/>
    <property type="project" value="UniProtKB-KW"/>
</dbReference>
<evidence type="ECO:0000256" key="4">
    <source>
        <dbReference type="ARBA" id="ARBA00022840"/>
    </source>
</evidence>
<proteinExistence type="predicted"/>
<dbReference type="STRING" id="48698.ENSPFOP00000019485"/>
<dbReference type="Proteomes" id="UP000028760">
    <property type="component" value="Unassembled WGS sequence"/>
</dbReference>
<dbReference type="PROSITE" id="PS50188">
    <property type="entry name" value="B302_SPRY"/>
    <property type="match status" value="1"/>
</dbReference>
<evidence type="ECO:0000313" key="7">
    <source>
        <dbReference type="Proteomes" id="UP000028760"/>
    </source>
</evidence>
<evidence type="ECO:0000313" key="6">
    <source>
        <dbReference type="Ensembl" id="ENSPFOP00000019485.1"/>
    </source>
</evidence>
<dbReference type="Ensembl" id="ENSPFOT00000019507.2">
    <property type="protein sequence ID" value="ENSPFOP00000019485.1"/>
    <property type="gene ID" value="ENSPFOG00000019368.2"/>
</dbReference>
<dbReference type="CDD" id="cd16040">
    <property type="entry name" value="SPRY_PRY_SNTX"/>
    <property type="match status" value="1"/>
</dbReference>
<evidence type="ECO:0000256" key="1">
    <source>
        <dbReference type="ARBA" id="ARBA00022614"/>
    </source>
</evidence>
<dbReference type="EMBL" id="AYCK01026954">
    <property type="status" value="NOT_ANNOTATED_CDS"/>
    <property type="molecule type" value="Genomic_DNA"/>
</dbReference>
<dbReference type="SUPFAM" id="SSF49899">
    <property type="entry name" value="Concanavalin A-like lectins/glucanases"/>
    <property type="match status" value="1"/>
</dbReference>
<sequence length="666" mass="75314">QKHDKITLKLKSLITCQQTLKSNMKERFQCVFEGIAKSGNQTFLNQIYTELYITEGGSGEVNNEHEVRQIESVTWKPDRPETAIRHEDIFKSSAERDEPIRTVMTKGVAGIGKTVLTQKFTLDWAEDQTNQDIQFMFPSGVFTQIFREERGLYQNKVFCFVHLSVQEFLAALHVHLTFIKSGVNLLEMKSKDSEKRNHESSETDIYQSAVDMALESPDGHLDLFLRFLLGLSLEINKLHLRGLVTQTEEGLATNKETAQYIKEKMNNDLCIEKSINLFHCLNELNDQSLVEEIQQSLQTGSLSAQQLSPAQWSALHFILLSSEKDLETFDLKKYSASEEALLKLVPIVKASSKAVLSGCNLSERSCEALSSLLSSTTSSLRDLDLSNNDLRDSGVKLLCSGLMSPDCELEILRLSGCLVTEEGCAALASALTLNPHHLKELDLSFNYPGVAGMESLKYMLKNPKIQIKMDSLSMEPAEDKWMTPGLRKYSCPPTVDLNTVNRFLKLSDKNKKVTRVAEEQPYPDHPDRFDLYQLLCTDGLTGRCYWEVEWSGRVDISVSYRGIRRQGDNDDSWFGFNDHSWSLICSDDGYTVWHNHRKAFIPVSSSSVSARVAVYVDCPAGTLSFYRVSSETLVHIYTFNTKFTEPLYPGFGFEFRADSWVSLCSL</sequence>
<protein>
    <recommendedName>
        <fullName evidence="5">B30.2/SPRY domain-containing protein</fullName>
    </recommendedName>
</protein>
<dbReference type="InterPro" id="IPR006574">
    <property type="entry name" value="PRY"/>
</dbReference>
<dbReference type="Pfam" id="PF05729">
    <property type="entry name" value="NACHT"/>
    <property type="match status" value="1"/>
</dbReference>
<dbReference type="SMART" id="SM00449">
    <property type="entry name" value="SPRY"/>
    <property type="match status" value="1"/>
</dbReference>
<dbReference type="PANTHER" id="PTHR24106">
    <property type="entry name" value="NACHT, LRR AND CARD DOMAINS-CONTAINING"/>
    <property type="match status" value="1"/>
</dbReference>
<dbReference type="Pfam" id="PF13765">
    <property type="entry name" value="PRY"/>
    <property type="match status" value="1"/>
</dbReference>
<dbReference type="Gene3D" id="3.80.10.10">
    <property type="entry name" value="Ribonuclease Inhibitor"/>
    <property type="match status" value="1"/>
</dbReference>
<dbReference type="eggNOG" id="ENOG502SBIG">
    <property type="taxonomic scope" value="Eukaryota"/>
</dbReference>
<dbReference type="SMART" id="SM01288">
    <property type="entry name" value="FISNA"/>
    <property type="match status" value="1"/>
</dbReference>
<dbReference type="InterPro" id="IPR013320">
    <property type="entry name" value="ConA-like_dom_sf"/>
</dbReference>
<dbReference type="GeneTree" id="ENSGT01150000286915"/>
<dbReference type="InterPro" id="IPR003879">
    <property type="entry name" value="Butyrophylin_SPRY"/>
</dbReference>
<dbReference type="Gene3D" id="2.60.120.920">
    <property type="match status" value="1"/>
</dbReference>
<dbReference type="Pfam" id="PF17776">
    <property type="entry name" value="NLRC4_HD2"/>
    <property type="match status" value="1"/>
</dbReference>
<reference evidence="6" key="2">
    <citation type="submission" date="2025-08" db="UniProtKB">
        <authorList>
            <consortium name="Ensembl"/>
        </authorList>
    </citation>
    <scope>IDENTIFICATION</scope>
</reference>
<dbReference type="Pfam" id="PF00622">
    <property type="entry name" value="SPRY"/>
    <property type="match status" value="1"/>
</dbReference>
<dbReference type="Gene3D" id="3.40.50.300">
    <property type="entry name" value="P-loop containing nucleotide triphosphate hydrolases"/>
    <property type="match status" value="1"/>
</dbReference>
<dbReference type="AlphaFoldDB" id="A0A087YN82"/>
<feature type="domain" description="B30.2/SPRY" evidence="5">
    <location>
        <begin position="473"/>
        <end position="666"/>
    </location>
</feature>
<dbReference type="InterPro" id="IPR007111">
    <property type="entry name" value="NACHT_NTPase"/>
</dbReference>